<organism evidence="3">
    <name type="scientific">Planktothricoides sp. SpSt-374</name>
    <dbReference type="NCBI Taxonomy" id="2282167"/>
    <lineage>
        <taxon>Bacteria</taxon>
        <taxon>Bacillati</taxon>
        <taxon>Cyanobacteriota</taxon>
        <taxon>Cyanophyceae</taxon>
        <taxon>Oscillatoriophycideae</taxon>
        <taxon>Oscillatoriales</taxon>
        <taxon>Oscillatoriaceae</taxon>
        <taxon>Planktothricoides</taxon>
    </lineage>
</organism>
<reference evidence="3" key="1">
    <citation type="journal article" date="2020" name="mSystems">
        <title>Genome- and Community-Level Interaction Insights into Carbon Utilization and Element Cycling Functions of Hydrothermarchaeota in Hydrothermal Sediment.</title>
        <authorList>
            <person name="Zhou Z."/>
            <person name="Liu Y."/>
            <person name="Xu W."/>
            <person name="Pan J."/>
            <person name="Luo Z.H."/>
            <person name="Li M."/>
        </authorList>
    </citation>
    <scope>NUCLEOTIDE SEQUENCE [LARGE SCALE GENOMIC DNA]</scope>
    <source>
        <strain evidence="3">SpSt-374</strain>
    </source>
</reference>
<feature type="coiled-coil region" evidence="1">
    <location>
        <begin position="12"/>
        <end position="116"/>
    </location>
</feature>
<dbReference type="EMBL" id="DSPX01000043">
    <property type="protein sequence ID" value="HGF99922.1"/>
    <property type="molecule type" value="Genomic_DNA"/>
</dbReference>
<feature type="compositionally biased region" description="Low complexity" evidence="2">
    <location>
        <begin position="477"/>
        <end position="490"/>
    </location>
</feature>
<protein>
    <submittedName>
        <fullName evidence="3">Uncharacterized protein</fullName>
    </submittedName>
</protein>
<evidence type="ECO:0000313" key="3">
    <source>
        <dbReference type="EMBL" id="HGF99922.1"/>
    </source>
</evidence>
<name>A0A7C3ZID5_9CYAN</name>
<evidence type="ECO:0000256" key="1">
    <source>
        <dbReference type="SAM" id="Coils"/>
    </source>
</evidence>
<dbReference type="AlphaFoldDB" id="A0A7C3ZID5"/>
<feature type="coiled-coil region" evidence="1">
    <location>
        <begin position="158"/>
        <end position="185"/>
    </location>
</feature>
<sequence>MSGEKRRYVRVEEQHLRRLQEQDGRLRSLQRDLPERLQLIQEQARQSLQQRLVPLEQRAETAAKEAQRLKSNLRQLELETNLRLQQQQREFKQAVRDAENRSKQALQQQASRLESAIEQGFVQQRLEYLELLHKQRQEYQDLFARQDQKFTNLIAEEREARQQQIAQLQANINQEQQRQMKLGEDLLADVELIWRQIDRDYPHQRFAPGRLADLRRGLELAKSNLQAGLSQAAISTGQKTYLDLADLRLELARKEQEWQLLYNAAITDVQSLIAEVEANRECEIEFGQGAEADKFKLEIDYWTNGRLSQYEQQLNQLESQLKSGASTLTIPQLEAMGKEITSRQPILGEIMQEAKLAILSSQLRVEIADRVVETLSSLGYTLVNPDADAVYEGEDQRQAFVVKVKNIAGDEVVTVISPDQEFGVNSISINTFSPTLLDEKATGQNAKAIFDILEQEGVRGQGQIECREQPRAEYRDVQQVQRRQVSNQVQDGQSNV</sequence>
<accession>A0A7C3ZID5</accession>
<proteinExistence type="predicted"/>
<comment type="caution">
    <text evidence="3">The sequence shown here is derived from an EMBL/GenBank/DDBJ whole genome shotgun (WGS) entry which is preliminary data.</text>
</comment>
<keyword evidence="1" id="KW-0175">Coiled coil</keyword>
<feature type="region of interest" description="Disordered" evidence="2">
    <location>
        <begin position="475"/>
        <end position="496"/>
    </location>
</feature>
<evidence type="ECO:0000256" key="2">
    <source>
        <dbReference type="SAM" id="MobiDB-lite"/>
    </source>
</evidence>
<gene>
    <name evidence="3" type="ORF">ENR15_04465</name>
</gene>